<proteinExistence type="predicted"/>
<evidence type="ECO:0000256" key="4">
    <source>
        <dbReference type="ARBA" id="ARBA00022840"/>
    </source>
</evidence>
<evidence type="ECO:0000256" key="1">
    <source>
        <dbReference type="ARBA" id="ARBA00022741"/>
    </source>
</evidence>
<dbReference type="PANTHER" id="PTHR45766">
    <property type="entry name" value="DNA ANNEALING HELICASE AND ENDONUCLEASE ZRANB3 FAMILY MEMBER"/>
    <property type="match status" value="1"/>
</dbReference>
<dbReference type="Proteomes" id="UP000093928">
    <property type="component" value="Unassembled WGS sequence"/>
</dbReference>
<dbReference type="InterPro" id="IPR027417">
    <property type="entry name" value="P-loop_NTPase"/>
</dbReference>
<evidence type="ECO:0000313" key="8">
    <source>
        <dbReference type="EMBL" id="OBK27430.1"/>
    </source>
</evidence>
<evidence type="ECO:0000256" key="2">
    <source>
        <dbReference type="ARBA" id="ARBA00022801"/>
    </source>
</evidence>
<dbReference type="InterPro" id="IPR057342">
    <property type="entry name" value="DEXDc_RapA"/>
</dbReference>
<dbReference type="CDD" id="cd18793">
    <property type="entry name" value="SF2_C_SNF"/>
    <property type="match status" value="1"/>
</dbReference>
<dbReference type="RefSeq" id="WP_065144077.1">
    <property type="nucleotide sequence ID" value="NZ_LZLS01000097.1"/>
</dbReference>
<dbReference type="InterPro" id="IPR001650">
    <property type="entry name" value="Helicase_C-like"/>
</dbReference>
<dbReference type="GO" id="GO:0016787">
    <property type="term" value="F:hydrolase activity"/>
    <property type="evidence" value="ECO:0007669"/>
    <property type="project" value="UniProtKB-KW"/>
</dbReference>
<dbReference type="Pfam" id="PF00271">
    <property type="entry name" value="Helicase_C"/>
    <property type="match status" value="1"/>
</dbReference>
<keyword evidence="3 8" id="KW-0347">Helicase</keyword>
<dbReference type="SMART" id="SM00487">
    <property type="entry name" value="DEXDc"/>
    <property type="match status" value="1"/>
</dbReference>
<dbReference type="CDD" id="cd18011">
    <property type="entry name" value="DEXDc_RapA"/>
    <property type="match status" value="1"/>
</dbReference>
<dbReference type="PANTHER" id="PTHR45766:SF6">
    <property type="entry name" value="SWI_SNF-RELATED MATRIX-ASSOCIATED ACTIN-DEPENDENT REGULATOR OF CHROMATIN SUBFAMILY A-LIKE PROTEIN 1"/>
    <property type="match status" value="1"/>
</dbReference>
<dbReference type="SUPFAM" id="SSF52540">
    <property type="entry name" value="P-loop containing nucleoside triphosphate hydrolases"/>
    <property type="match status" value="2"/>
</dbReference>
<dbReference type="PROSITE" id="PS51194">
    <property type="entry name" value="HELICASE_CTER"/>
    <property type="match status" value="1"/>
</dbReference>
<evidence type="ECO:0000256" key="3">
    <source>
        <dbReference type="ARBA" id="ARBA00022806"/>
    </source>
</evidence>
<dbReference type="InterPro" id="IPR014001">
    <property type="entry name" value="Helicase_ATP-bd"/>
</dbReference>
<dbReference type="InterPro" id="IPR049730">
    <property type="entry name" value="SNF2/RAD54-like_C"/>
</dbReference>
<dbReference type="InterPro" id="IPR038718">
    <property type="entry name" value="SNF2-like_sf"/>
</dbReference>
<keyword evidence="2" id="KW-0378">Hydrolase</keyword>
<comment type="caution">
    <text evidence="8">The sequence shown here is derived from an EMBL/GenBank/DDBJ whole genome shotgun (WGS) entry which is preliminary data.</text>
</comment>
<dbReference type="SMART" id="SM00490">
    <property type="entry name" value="HELICc"/>
    <property type="match status" value="1"/>
</dbReference>
<keyword evidence="4" id="KW-0067">ATP-binding</keyword>
<reference evidence="8 9" key="1">
    <citation type="submission" date="2016-06" db="EMBL/GenBank/DDBJ databases">
        <authorList>
            <person name="Kjaerup R.B."/>
            <person name="Dalgaard T.S."/>
            <person name="Juul-Madsen H.R."/>
        </authorList>
    </citation>
    <scope>NUCLEOTIDE SEQUENCE [LARGE SCALE GENOMIC DNA]</scope>
    <source>
        <strain evidence="8 9">1165133.8</strain>
    </source>
</reference>
<evidence type="ECO:0000256" key="5">
    <source>
        <dbReference type="SAM" id="MobiDB-lite"/>
    </source>
</evidence>
<dbReference type="Gene3D" id="3.40.50.300">
    <property type="entry name" value="P-loop containing nucleotide triphosphate hydrolases"/>
    <property type="match status" value="1"/>
</dbReference>
<dbReference type="GO" id="GO:0005524">
    <property type="term" value="F:ATP binding"/>
    <property type="evidence" value="ECO:0007669"/>
    <property type="project" value="UniProtKB-KW"/>
</dbReference>
<dbReference type="Pfam" id="PF00176">
    <property type="entry name" value="SNF2-rel_dom"/>
    <property type="match status" value="1"/>
</dbReference>
<dbReference type="InterPro" id="IPR000330">
    <property type="entry name" value="SNF2_N"/>
</dbReference>
<sequence length="2025" mass="222265">MIEKRISHQLLNTGELILTPNERTALALPEHTATVTIDLEGEEFVAQWSSRSRKLSGEVLLERLQDYGQEDGLLRLRLVGQVYRLVLLPPGTAMQFKSKVDSRTTKKNAARKSRKKTVDRQFHPDSEYDWNAKENGAVGFLKPARDLLSEQLTAAGFDTLELVKLRLQGERLATLDNFTELLAVDIANVERMPHQEAVARHALSKLRGRAILADEVGLGKTIEAGFAVKELTLRGLAKRVLILCPATLREQWRDEMSSKFDLSFDVAHTSLQVRDQEKLILTLDLGVRALTALTKRPWDVVIVDEAHRVAGSGARKRRELVTALTGACRYALFLTATPIQNDLLELYRLIELLRPGTFTSVSEFKRQYMRGNDPRTPKDPAALRRLISSAMVRTTRAQAGVDRVVRRPVDVPIDLGPRERELYALSTELLRNVMRDPGDSMRRRSLALRLTASPFSMGTTALRMADRHPDPVVRDALQEVGHLAMDIQCSAREDTALRITSEWVRNHGRVLIFTQHTDTVTGLLRRLAAEGLDARAFHGSMSATERAATVAAFRAGEAPIMISTDAGAEGQNLQFCNCVLNYDLPWNPMRIEQRIGRVDRLTQPCDEVFVANLYARGTIDEQVYRLLAEKLRMFELLFGQVTTILGELDESKSVTFESRVLEALFAEDDSRMKRLLSQLGSELADARRRASTLIAADTTLSSWMAAAFEHRKELGKAGSNELAPEVAERTRIRQRNVQSWVRKVLKALDAQTIHDTGDGEGAFLTVQFDDVVAKELGNRTLLHIAFDRLGMEQHADAELCAVGSPVFEELLGLLKERGDMHATVPIVPDDPGPSPLRYSPDLTLVERRFVPPGSWSGQATFRTTIGEAESTEYVVTADINANKRTRMPRRPLADGERLPAVFGKPAEVITEFERVAAETLDALREDMVEEVSTERNRELLRIQAGYNAQISEATPQDQVRLRSALAAEEQRLTRVPDIRARAKLLAFTIAENDWPIQETWAGPGGIRATLTYEWNPRRPPAIKSFASKRTITVIALCRESHVIDESERARCGSCDTALCRACGDDGIFADCAACGLACCGRCRRATGGLCRGCSEPIRAPELDEKFAVGWRLSRGVTLHVGQRRAELARPGQSAPSLVVRDEDVDDPARIRLRAMAIQSGLPADTGLVVRNVDDRPQAPASAGLLLRSSSLTVGAELAIAESDQSEVDECDPADLPVHEAVPVEGERSAGLAVLLASLRAQVPPPASPCVLLTRRSEFVDIYLEPDRLVERTVATSTAPRAVMHRTAPVKWRKQSTKDALLAEAELAGLRVRIERRNDAVLVTTRDGNKPAVLSWVAVPDGSSAEEQIGWYQILRSLGTPGGRVGQPKNQTPMVEPNLSPSECTLVDRSVRPVAEVASVAHGAELVPAQRASLVAVVGQLSAVEPATTVTMPTDIARQLLERVSGEFTAAVSTGFDVREAWRGHGTAVHEYRTFNGRPVPPKLDDIRFRLNDFGVCRDGHFYAPGTSVLCGSCSTWTCRACDPLEHQAAVPCPGCSAQVCRRCLTTEHAGPSVQCKVCESTACSTCGRDPQVRTCPICCREMCRECRSDETCSACAALTPTTDEQLQKLPPDLAASGATVLVGSDRDAMTVVVNRGDTVEQAVVRDGNVDRWVVFGRNEIDDTYQLRLAASRELGMQISPRVATLDHDVVVDTAHVVVESRRFFCASWAVGDRKLGQDSRWYADPDVDLASLILAEFKAPTMLPSAAGAMPAEVHHALRGTRPVDPVEFTMRWIRTGHDVIVTESAMISRTIDPYEITDEATAWIDGPTECGWALEGWTPAPHIRAHTSCGTAQAVIVGLASALALGVRVGGRTSWYTIVASPSAPWATSLSRLAGVEDADEAVAFVDPNQIRYSSVRNAIEVRRQVRPVGTIDQGTRPGFPDVTRDALDAWALGAHISTPQFGSLPSELATAMQDRWQPARPWTVLTIGAEVEEAITVAGGLVSRHQVSLMPGHTDARRIDQATGYPADAGVIDWEGHFTHGGE</sequence>
<dbReference type="GO" id="GO:0004386">
    <property type="term" value="F:helicase activity"/>
    <property type="evidence" value="ECO:0007669"/>
    <property type="project" value="UniProtKB-KW"/>
</dbReference>
<keyword evidence="1" id="KW-0547">Nucleotide-binding</keyword>
<feature type="compositionally biased region" description="Basic residues" evidence="5">
    <location>
        <begin position="105"/>
        <end position="115"/>
    </location>
</feature>
<dbReference type="PROSITE" id="PS51192">
    <property type="entry name" value="HELICASE_ATP_BIND_1"/>
    <property type="match status" value="1"/>
</dbReference>
<name>A0A1A3P181_MYCAS</name>
<accession>A0A1A3P181</accession>
<evidence type="ECO:0000259" key="7">
    <source>
        <dbReference type="PROSITE" id="PS51194"/>
    </source>
</evidence>
<organism evidence="8 9">
    <name type="scientific">Mycobacterium asiaticum</name>
    <dbReference type="NCBI Taxonomy" id="1790"/>
    <lineage>
        <taxon>Bacteria</taxon>
        <taxon>Bacillati</taxon>
        <taxon>Actinomycetota</taxon>
        <taxon>Actinomycetes</taxon>
        <taxon>Mycobacteriales</taxon>
        <taxon>Mycobacteriaceae</taxon>
        <taxon>Mycobacterium</taxon>
    </lineage>
</organism>
<protein>
    <submittedName>
        <fullName evidence="8">Helicase</fullName>
    </submittedName>
</protein>
<feature type="domain" description="Helicase ATP-binding" evidence="6">
    <location>
        <begin position="201"/>
        <end position="356"/>
    </location>
</feature>
<evidence type="ECO:0000259" key="6">
    <source>
        <dbReference type="PROSITE" id="PS51192"/>
    </source>
</evidence>
<dbReference type="OrthoDB" id="9814088at2"/>
<feature type="region of interest" description="Disordered" evidence="5">
    <location>
        <begin position="98"/>
        <end position="118"/>
    </location>
</feature>
<feature type="domain" description="Helicase C-terminal" evidence="7">
    <location>
        <begin position="496"/>
        <end position="649"/>
    </location>
</feature>
<dbReference type="EMBL" id="LZLS01000097">
    <property type="protein sequence ID" value="OBK27430.1"/>
    <property type="molecule type" value="Genomic_DNA"/>
</dbReference>
<evidence type="ECO:0000313" key="9">
    <source>
        <dbReference type="Proteomes" id="UP000093928"/>
    </source>
</evidence>
<gene>
    <name evidence="8" type="ORF">A5634_23285</name>
</gene>
<dbReference type="Gene3D" id="3.40.50.10810">
    <property type="entry name" value="Tandem AAA-ATPase domain"/>
    <property type="match status" value="1"/>
</dbReference>